<name>A0A183SVJ6_SCHSO</name>
<dbReference type="InterPro" id="IPR008477">
    <property type="entry name" value="TNFAIP8-like"/>
</dbReference>
<evidence type="ECO:0000256" key="1">
    <source>
        <dbReference type="SAM" id="MobiDB-lite"/>
    </source>
</evidence>
<protein>
    <submittedName>
        <fullName evidence="4">Tumor necrosis factor alpha-induced protein 8-like protein 2</fullName>
    </submittedName>
</protein>
<dbReference type="PANTHER" id="PTHR12757">
    <property type="entry name" value="TUMOR NECROSIS FACTOR INDUCED PROTEIN"/>
    <property type="match status" value="1"/>
</dbReference>
<accession>A0A183SVJ6</accession>
<proteinExistence type="predicted"/>
<dbReference type="GO" id="GO:0042981">
    <property type="term" value="P:regulation of apoptotic process"/>
    <property type="evidence" value="ECO:0007669"/>
    <property type="project" value="InterPro"/>
</dbReference>
<dbReference type="InterPro" id="IPR038355">
    <property type="entry name" value="TNFAIP8_sf"/>
</dbReference>
<dbReference type="STRING" id="70667.A0A183SVJ6"/>
<reference evidence="2 3" key="2">
    <citation type="submission" date="2018-11" db="EMBL/GenBank/DDBJ databases">
        <authorList>
            <consortium name="Pathogen Informatics"/>
        </authorList>
    </citation>
    <scope>NUCLEOTIDE SEQUENCE [LARGE SCALE GENOMIC DNA]</scope>
    <source>
        <strain evidence="2 3">NST_G2</strain>
    </source>
</reference>
<dbReference type="WBParaSite" id="SSLN_0000857101-mRNA-1">
    <property type="protein sequence ID" value="SSLN_0000857101-mRNA-1"/>
    <property type="gene ID" value="SSLN_0000857101"/>
</dbReference>
<dbReference type="Proteomes" id="UP000275846">
    <property type="component" value="Unassembled WGS sequence"/>
</dbReference>
<dbReference type="OrthoDB" id="10055976at2759"/>
<sequence>MDELTTPATGSSGRSKEKSKSFNPRNITLQAQKKLACSFPNQTKKLFMDDVSLQMLESLHKITHHFLASEKEAERKMRQFIKISIKFAILHMNGFLSSREEESMWECRDLLRSAASLFIKYTSHISYEAQKAETIKELHKLMQDVGRLSQEVLKGHLTPKNIRTIQSLAEFFSSTEFLTALLSKHPPYQALSNLLVTDLQDLIDRGQF</sequence>
<evidence type="ECO:0000313" key="3">
    <source>
        <dbReference type="Proteomes" id="UP000275846"/>
    </source>
</evidence>
<dbReference type="Gene3D" id="1.20.1440.160">
    <property type="entry name" value="Tumor necrosis factor alpha-induced protein 8-like"/>
    <property type="match status" value="1"/>
</dbReference>
<dbReference type="GO" id="GO:0005737">
    <property type="term" value="C:cytoplasm"/>
    <property type="evidence" value="ECO:0007669"/>
    <property type="project" value="TreeGrafter"/>
</dbReference>
<reference evidence="4" key="1">
    <citation type="submission" date="2016-06" db="UniProtKB">
        <authorList>
            <consortium name="WormBaseParasite"/>
        </authorList>
    </citation>
    <scope>IDENTIFICATION</scope>
</reference>
<keyword evidence="3" id="KW-1185">Reference proteome</keyword>
<evidence type="ECO:0000313" key="2">
    <source>
        <dbReference type="EMBL" id="VDL94629.1"/>
    </source>
</evidence>
<evidence type="ECO:0000313" key="4">
    <source>
        <dbReference type="WBParaSite" id="SSLN_0000857101-mRNA-1"/>
    </source>
</evidence>
<feature type="region of interest" description="Disordered" evidence="1">
    <location>
        <begin position="1"/>
        <end position="24"/>
    </location>
</feature>
<dbReference type="AlphaFoldDB" id="A0A183SVJ6"/>
<organism evidence="4">
    <name type="scientific">Schistocephalus solidus</name>
    <name type="common">Tapeworm</name>
    <dbReference type="NCBI Taxonomy" id="70667"/>
    <lineage>
        <taxon>Eukaryota</taxon>
        <taxon>Metazoa</taxon>
        <taxon>Spiralia</taxon>
        <taxon>Lophotrochozoa</taxon>
        <taxon>Platyhelminthes</taxon>
        <taxon>Cestoda</taxon>
        <taxon>Eucestoda</taxon>
        <taxon>Diphyllobothriidea</taxon>
        <taxon>Diphyllobothriidae</taxon>
        <taxon>Schistocephalus</taxon>
    </lineage>
</organism>
<dbReference type="Pfam" id="PF05527">
    <property type="entry name" value="TNFAIP8"/>
    <property type="match status" value="1"/>
</dbReference>
<dbReference type="EMBL" id="UYSU01034549">
    <property type="protein sequence ID" value="VDL94629.1"/>
    <property type="molecule type" value="Genomic_DNA"/>
</dbReference>
<gene>
    <name evidence="2" type="ORF">SSLN_LOCUS8244</name>
</gene>
<dbReference type="PANTHER" id="PTHR12757:SF1">
    <property type="entry name" value="PROTEIN SALIVARY GLANDS MARRED"/>
    <property type="match status" value="1"/>
</dbReference>